<dbReference type="InterPro" id="IPR025236">
    <property type="entry name" value="SR1P"/>
</dbReference>
<dbReference type="EMBL" id="LZRT01000134">
    <property type="protein sequence ID" value="OUM84316.1"/>
    <property type="molecule type" value="Genomic_DNA"/>
</dbReference>
<organism evidence="1 2">
    <name type="scientific">Bacillus thermozeamaize</name>
    <dbReference type="NCBI Taxonomy" id="230954"/>
    <lineage>
        <taxon>Bacteria</taxon>
        <taxon>Bacillati</taxon>
        <taxon>Bacillota</taxon>
        <taxon>Bacilli</taxon>
        <taxon>Bacillales</taxon>
        <taxon>Bacillaceae</taxon>
        <taxon>Bacillus</taxon>
    </lineage>
</organism>
<proteinExistence type="predicted"/>
<comment type="caution">
    <text evidence="1">The sequence shown here is derived from an EMBL/GenBank/DDBJ whole genome shotgun (WGS) entry which is preliminary data.</text>
</comment>
<protein>
    <submittedName>
        <fullName evidence="1">Phosphoesterase</fullName>
    </submittedName>
</protein>
<dbReference type="Proteomes" id="UP000196475">
    <property type="component" value="Unassembled WGS sequence"/>
</dbReference>
<gene>
    <name evidence="1" type="ORF">BAA01_04565</name>
</gene>
<sequence length="45" mass="5134">MGILVCQRCEETVDFFEDEKVSTRYTVCCTCQEEEHASKGSLGDR</sequence>
<evidence type="ECO:0000313" key="1">
    <source>
        <dbReference type="EMBL" id="OUM84316.1"/>
    </source>
</evidence>
<evidence type="ECO:0000313" key="2">
    <source>
        <dbReference type="Proteomes" id="UP000196475"/>
    </source>
</evidence>
<accession>A0A1Y3PDX3</accession>
<dbReference type="Pfam" id="PF13790">
    <property type="entry name" value="SR1P"/>
    <property type="match status" value="1"/>
</dbReference>
<name>A0A1Y3PDX3_9BACI</name>
<dbReference type="AlphaFoldDB" id="A0A1Y3PDX3"/>
<reference evidence="2" key="1">
    <citation type="submission" date="2016-06" db="EMBL/GenBank/DDBJ databases">
        <authorList>
            <person name="Nascimento L."/>
            <person name="Pereira R.V."/>
            <person name="Martins L.F."/>
            <person name="Quaggio R.B."/>
            <person name="Silva A.M."/>
            <person name="Setubal J.C."/>
        </authorList>
    </citation>
    <scope>NUCLEOTIDE SEQUENCE [LARGE SCALE GENOMIC DNA]</scope>
</reference>